<dbReference type="PANTHER" id="PTHR10030">
    <property type="entry name" value="ALPHA-L-FUCOSIDASE"/>
    <property type="match status" value="1"/>
</dbReference>
<comment type="similarity">
    <text evidence="2">Belongs to the glycosyl hydrolase 29 family.</text>
</comment>
<keyword evidence="9" id="KW-1185">Reference proteome</keyword>
<dbReference type="InterPro" id="IPR017853">
    <property type="entry name" value="GH"/>
</dbReference>
<dbReference type="InterPro" id="IPR000933">
    <property type="entry name" value="Glyco_hydro_29"/>
</dbReference>
<name>A0ABU3U6L5_9FLAO</name>
<comment type="caution">
    <text evidence="8">The sequence shown here is derived from an EMBL/GenBank/DDBJ whole genome shotgun (WGS) entry which is preliminary data.</text>
</comment>
<protein>
    <recommendedName>
        <fullName evidence="3">alpha-L-fucosidase</fullName>
        <ecNumber evidence="3">3.2.1.51</ecNumber>
    </recommendedName>
</protein>
<sequence>MVTKTNNKLIIVLLFCFFFNSVHYGQNQELSKEERLEWFQDAKLGIFIHWGIYAVNGIDESWSFYNGYITYPDYMEQLDGFTAKNYNPKDWAKLIAESGARYTVITTKHHDGVALWNSKHSDLNVIDKTPAKKDVITPFVDAARKEGLKVGLYYSLLDWSHPDYPNFLRNKKRYDQDDKRWNNFTKFNFGQIKELTKYDPDLYWFDGDWEQSAEKWKAKEMRELLLKETPNTIINSRLQGYGDYATPEQGVPITRPDSNYWELCMTMNDSWGFQHNDKNYKSVNQLIRILVDCISMGGNLLLDIGPKADGTIPQEQIDILKGIGRWTNKHKSAIYGTRAGIPFGHFNGYTALSKDKTILYLYVDNKPNGPLLIKGLKNKVNRAWVVGNGTKLSTKVISKLYWSDVPGLLYIDLPEVVQDKDVTVIAIQLDGEIDLYREKGQVIESN</sequence>
<accession>A0ABU3U6L5</accession>
<reference evidence="8 9" key="1">
    <citation type="submission" date="2023-10" db="EMBL/GenBank/DDBJ databases">
        <title>Marimonas sp. nov. isolated from tidal mud flat.</title>
        <authorList>
            <person name="Jaincy N.J."/>
            <person name="Srinivasan S."/>
            <person name="Lee S.-S."/>
        </authorList>
    </citation>
    <scope>NUCLEOTIDE SEQUENCE [LARGE SCALE GENOMIC DNA]</scope>
    <source>
        <strain evidence="8 9">MJ-SS3</strain>
    </source>
</reference>
<dbReference type="RefSeq" id="WP_316661950.1">
    <property type="nucleotide sequence ID" value="NZ_JAWHTF010000003.1"/>
</dbReference>
<dbReference type="SMART" id="SM00812">
    <property type="entry name" value="Alpha_L_fucos"/>
    <property type="match status" value="1"/>
</dbReference>
<organism evidence="8 9">
    <name type="scientific">Gilvirhabdus luticola</name>
    <dbReference type="NCBI Taxonomy" id="3079858"/>
    <lineage>
        <taxon>Bacteria</taxon>
        <taxon>Pseudomonadati</taxon>
        <taxon>Bacteroidota</taxon>
        <taxon>Flavobacteriia</taxon>
        <taxon>Flavobacteriales</taxon>
        <taxon>Flavobacteriaceae</taxon>
        <taxon>Gilvirhabdus</taxon>
    </lineage>
</organism>
<evidence type="ECO:0000259" key="7">
    <source>
        <dbReference type="Pfam" id="PF01120"/>
    </source>
</evidence>
<dbReference type="PIRSF" id="PIRSF001092">
    <property type="entry name" value="Alpha-L-fucosidase"/>
    <property type="match status" value="1"/>
</dbReference>
<keyword evidence="5" id="KW-0378">Hydrolase</keyword>
<dbReference type="Proteomes" id="UP001268651">
    <property type="component" value="Unassembled WGS sequence"/>
</dbReference>
<proteinExistence type="inferred from homology"/>
<comment type="function">
    <text evidence="1">Alpha-L-fucosidase is responsible for hydrolyzing the alpha-1,6-linked fucose joined to the reducing-end N-acetylglucosamine of the carbohydrate moieties of glycoproteins.</text>
</comment>
<dbReference type="PANTHER" id="PTHR10030:SF37">
    <property type="entry name" value="ALPHA-L-FUCOSIDASE-RELATED"/>
    <property type="match status" value="1"/>
</dbReference>
<dbReference type="InterPro" id="IPR057739">
    <property type="entry name" value="Glyco_hydro_29_N"/>
</dbReference>
<dbReference type="SUPFAM" id="SSF51445">
    <property type="entry name" value="(Trans)glycosidases"/>
    <property type="match status" value="1"/>
</dbReference>
<evidence type="ECO:0000256" key="5">
    <source>
        <dbReference type="ARBA" id="ARBA00022801"/>
    </source>
</evidence>
<evidence type="ECO:0000256" key="6">
    <source>
        <dbReference type="ARBA" id="ARBA00023295"/>
    </source>
</evidence>
<keyword evidence="4" id="KW-0732">Signal</keyword>
<dbReference type="PRINTS" id="PR00741">
    <property type="entry name" value="GLHYDRLASE29"/>
</dbReference>
<keyword evidence="6" id="KW-0326">Glycosidase</keyword>
<feature type="domain" description="Glycoside hydrolase family 29 N-terminal" evidence="7">
    <location>
        <begin position="27"/>
        <end position="330"/>
    </location>
</feature>
<evidence type="ECO:0000256" key="1">
    <source>
        <dbReference type="ARBA" id="ARBA00004071"/>
    </source>
</evidence>
<evidence type="ECO:0000313" key="9">
    <source>
        <dbReference type="Proteomes" id="UP001268651"/>
    </source>
</evidence>
<dbReference type="Pfam" id="PF01120">
    <property type="entry name" value="Alpha_L_fucos"/>
    <property type="match status" value="1"/>
</dbReference>
<evidence type="ECO:0000256" key="4">
    <source>
        <dbReference type="ARBA" id="ARBA00022729"/>
    </source>
</evidence>
<dbReference type="EMBL" id="JAWHTF010000003">
    <property type="protein sequence ID" value="MDU8886026.1"/>
    <property type="molecule type" value="Genomic_DNA"/>
</dbReference>
<dbReference type="EC" id="3.2.1.51" evidence="3"/>
<evidence type="ECO:0000256" key="3">
    <source>
        <dbReference type="ARBA" id="ARBA00012662"/>
    </source>
</evidence>
<dbReference type="Gene3D" id="3.20.20.80">
    <property type="entry name" value="Glycosidases"/>
    <property type="match status" value="1"/>
</dbReference>
<dbReference type="InterPro" id="IPR016286">
    <property type="entry name" value="FUC_metazoa-typ"/>
</dbReference>
<evidence type="ECO:0000256" key="2">
    <source>
        <dbReference type="ARBA" id="ARBA00007951"/>
    </source>
</evidence>
<gene>
    <name evidence="8" type="ORF">RXV94_07635</name>
</gene>
<evidence type="ECO:0000313" key="8">
    <source>
        <dbReference type="EMBL" id="MDU8886026.1"/>
    </source>
</evidence>